<evidence type="ECO:0000313" key="8">
    <source>
        <dbReference type="Proteomes" id="UP000462760"/>
    </source>
</evidence>
<feature type="transmembrane region" description="Helical" evidence="6">
    <location>
        <begin position="123"/>
        <end position="144"/>
    </location>
</feature>
<proteinExistence type="predicted"/>
<name>A0A844FHG0_9FIRM</name>
<dbReference type="AlphaFoldDB" id="A0A844FHG0"/>
<dbReference type="OrthoDB" id="1653617at2"/>
<dbReference type="PANTHER" id="PTHR40064">
    <property type="entry name" value="MEMBRANE PROTEIN-RELATED"/>
    <property type="match status" value="1"/>
</dbReference>
<evidence type="ECO:0000256" key="1">
    <source>
        <dbReference type="ARBA" id="ARBA00004651"/>
    </source>
</evidence>
<dbReference type="GO" id="GO:0005886">
    <property type="term" value="C:plasma membrane"/>
    <property type="evidence" value="ECO:0007669"/>
    <property type="project" value="UniProtKB-SubCell"/>
</dbReference>
<dbReference type="RefSeq" id="WP_154484039.1">
    <property type="nucleotide sequence ID" value="NZ_VULR01000007.1"/>
</dbReference>
<keyword evidence="3 6" id="KW-0812">Transmembrane</keyword>
<evidence type="ECO:0000256" key="6">
    <source>
        <dbReference type="SAM" id="Phobius"/>
    </source>
</evidence>
<evidence type="ECO:0000256" key="4">
    <source>
        <dbReference type="ARBA" id="ARBA00022989"/>
    </source>
</evidence>
<sequence length="293" mass="33067">MKIGMRTVKTAIAVSLTIFIAQIIKLKSPFFAGIAAIIAMQSSVAGSFKAGKSRMLGTVLGAALGLVCSLISPTNPIIIGMGVIIIIHLCNVLEWKKSATIAAIVFLSITYNQEPGNRLNYSLYRTLDTFVGIIIATLVNFFILPPNFKDKVHFSCNNILAESLNLIESLIWKNKDINIGELEHIKNNLKTLEDYYGTLREEVELNICKGEDCKHLKNTYDSFKDIYDNLSILSSIDFDPIINRTNTQVLEKMYDKKVPHSHRNAMIEMDIVFNYHLKIILEEMEYLIEILNF</sequence>
<dbReference type="EMBL" id="VULR01000007">
    <property type="protein sequence ID" value="MSS43355.1"/>
    <property type="molecule type" value="Genomic_DNA"/>
</dbReference>
<dbReference type="PANTHER" id="PTHR40064:SF1">
    <property type="entry name" value="MEMBRANE PROTEIN"/>
    <property type="match status" value="1"/>
</dbReference>
<evidence type="ECO:0000256" key="5">
    <source>
        <dbReference type="ARBA" id="ARBA00023136"/>
    </source>
</evidence>
<keyword evidence="5 6" id="KW-0472">Membrane</keyword>
<accession>A0A844FHG0</accession>
<comment type="subcellular location">
    <subcellularLocation>
        <location evidence="1">Cell membrane</location>
        <topology evidence="1">Multi-pass membrane protein</topology>
    </subcellularLocation>
</comment>
<comment type="caution">
    <text evidence="7">The sequence shown here is derived from an EMBL/GenBank/DDBJ whole genome shotgun (WGS) entry which is preliminary data.</text>
</comment>
<dbReference type="InterPro" id="IPR010343">
    <property type="entry name" value="ArAE_1"/>
</dbReference>
<dbReference type="Pfam" id="PF06081">
    <property type="entry name" value="ArAE_1"/>
    <property type="match status" value="1"/>
</dbReference>
<keyword evidence="2" id="KW-1003">Cell membrane</keyword>
<dbReference type="InterPro" id="IPR052984">
    <property type="entry name" value="UPF0421"/>
</dbReference>
<evidence type="ECO:0000256" key="2">
    <source>
        <dbReference type="ARBA" id="ARBA00022475"/>
    </source>
</evidence>
<reference evidence="7 8" key="1">
    <citation type="submission" date="2019-08" db="EMBL/GenBank/DDBJ databases">
        <title>In-depth cultivation of the pig gut microbiome towards novel bacterial diversity and tailored functional studies.</title>
        <authorList>
            <person name="Wylensek D."/>
            <person name="Hitch T.C.A."/>
            <person name="Clavel T."/>
        </authorList>
    </citation>
    <scope>NUCLEOTIDE SEQUENCE [LARGE SCALE GENOMIC DNA]</scope>
    <source>
        <strain evidence="7 8">Med78-601-WT-4W-RMD-3</strain>
    </source>
</reference>
<evidence type="ECO:0000313" key="7">
    <source>
        <dbReference type="EMBL" id="MSS43355.1"/>
    </source>
</evidence>
<feature type="transmembrane region" description="Helical" evidence="6">
    <location>
        <begin position="30"/>
        <end position="48"/>
    </location>
</feature>
<gene>
    <name evidence="7" type="ORF">FYJ27_06355</name>
</gene>
<feature type="transmembrane region" description="Helical" evidence="6">
    <location>
        <begin position="60"/>
        <end position="89"/>
    </location>
</feature>
<feature type="transmembrane region" description="Helical" evidence="6">
    <location>
        <begin position="7"/>
        <end position="24"/>
    </location>
</feature>
<organism evidence="7 8">
    <name type="scientific">Anaerosalibacter bizertensis</name>
    <dbReference type="NCBI Taxonomy" id="932217"/>
    <lineage>
        <taxon>Bacteria</taxon>
        <taxon>Bacillati</taxon>
        <taxon>Bacillota</taxon>
        <taxon>Tissierellia</taxon>
        <taxon>Tissierellales</taxon>
        <taxon>Sporanaerobacteraceae</taxon>
        <taxon>Anaerosalibacter</taxon>
    </lineage>
</organism>
<evidence type="ECO:0000256" key="3">
    <source>
        <dbReference type="ARBA" id="ARBA00022692"/>
    </source>
</evidence>
<keyword evidence="4 6" id="KW-1133">Transmembrane helix</keyword>
<protein>
    <submittedName>
        <fullName evidence="7">Aromatic acid exporter family protein</fullName>
    </submittedName>
</protein>
<dbReference type="Proteomes" id="UP000462760">
    <property type="component" value="Unassembled WGS sequence"/>
</dbReference>